<gene>
    <name evidence="2" type="ORF">RUE5091_03778</name>
</gene>
<evidence type="ECO:0000259" key="1">
    <source>
        <dbReference type="Pfam" id="PF09361"/>
    </source>
</evidence>
<evidence type="ECO:0000313" key="2">
    <source>
        <dbReference type="EMBL" id="CUK14648.1"/>
    </source>
</evidence>
<dbReference type="Pfam" id="PF09361">
    <property type="entry name" value="Phasin_2"/>
    <property type="match status" value="1"/>
</dbReference>
<keyword evidence="3" id="KW-1185">Reference proteome</keyword>
<dbReference type="RefSeq" id="WP_058283440.1">
    <property type="nucleotide sequence ID" value="NZ_CYUD01000014.1"/>
</dbReference>
<organism evidence="2 3">
    <name type="scientific">Ruegeria denitrificans</name>
    <dbReference type="NCBI Taxonomy" id="1715692"/>
    <lineage>
        <taxon>Bacteria</taxon>
        <taxon>Pseudomonadati</taxon>
        <taxon>Pseudomonadota</taxon>
        <taxon>Alphaproteobacteria</taxon>
        <taxon>Rhodobacterales</taxon>
        <taxon>Roseobacteraceae</taxon>
        <taxon>Ruegeria</taxon>
    </lineage>
</organism>
<evidence type="ECO:0000313" key="3">
    <source>
        <dbReference type="Proteomes" id="UP000051260"/>
    </source>
</evidence>
<dbReference type="OrthoDB" id="8138512at2"/>
<accession>A0A0P1II97</accession>
<sequence length="149" mass="16450">MPEEKPKSSYSNALVDIFKQVQPTTTANPFLGAQLEQFWDTQEKSLKEAEAFAQHWFERRHEAVRTALEAARSASAADPTDPAKALQSIAEWQKHSAERLVADAQEWFETVARCAAYAAETEAEAVEKTIDEVASTAKKAGKSPKSDPV</sequence>
<dbReference type="AlphaFoldDB" id="A0A0P1II97"/>
<dbReference type="InterPro" id="IPR018968">
    <property type="entry name" value="Phasin"/>
</dbReference>
<proteinExistence type="predicted"/>
<name>A0A0P1II97_9RHOB</name>
<dbReference type="EMBL" id="CYUD01000014">
    <property type="protein sequence ID" value="CUK14648.1"/>
    <property type="molecule type" value="Genomic_DNA"/>
</dbReference>
<dbReference type="STRING" id="1715692.RUE5091_03778"/>
<dbReference type="Proteomes" id="UP000051260">
    <property type="component" value="Unassembled WGS sequence"/>
</dbReference>
<protein>
    <recommendedName>
        <fullName evidence="1">Phasin domain-containing protein</fullName>
    </recommendedName>
</protein>
<feature type="domain" description="Phasin" evidence="1">
    <location>
        <begin position="33"/>
        <end position="121"/>
    </location>
</feature>
<reference evidence="3" key="1">
    <citation type="submission" date="2015-09" db="EMBL/GenBank/DDBJ databases">
        <authorList>
            <person name="Rodrigo-Torres L."/>
            <person name="Arahal D.R."/>
        </authorList>
    </citation>
    <scope>NUCLEOTIDE SEQUENCE [LARGE SCALE GENOMIC DNA]</scope>
    <source>
        <strain evidence="3">CECT 5091</strain>
    </source>
</reference>